<evidence type="ECO:0000256" key="1">
    <source>
        <dbReference type="SAM" id="MobiDB-lite"/>
    </source>
</evidence>
<gene>
    <name evidence="2" type="ORF">SCF082_LOCUS19103</name>
</gene>
<reference evidence="2 3" key="1">
    <citation type="submission" date="2024-02" db="EMBL/GenBank/DDBJ databases">
        <authorList>
            <person name="Chen Y."/>
            <person name="Shah S."/>
            <person name="Dougan E. K."/>
            <person name="Thang M."/>
            <person name="Chan C."/>
        </authorList>
    </citation>
    <scope>NUCLEOTIDE SEQUENCE [LARGE SCALE GENOMIC DNA]</scope>
</reference>
<name>A0ABP0KV93_9DINO</name>
<organism evidence="2 3">
    <name type="scientific">Durusdinium trenchii</name>
    <dbReference type="NCBI Taxonomy" id="1381693"/>
    <lineage>
        <taxon>Eukaryota</taxon>
        <taxon>Sar</taxon>
        <taxon>Alveolata</taxon>
        <taxon>Dinophyceae</taxon>
        <taxon>Suessiales</taxon>
        <taxon>Symbiodiniaceae</taxon>
        <taxon>Durusdinium</taxon>
    </lineage>
</organism>
<keyword evidence="3" id="KW-1185">Reference proteome</keyword>
<evidence type="ECO:0000313" key="3">
    <source>
        <dbReference type="Proteomes" id="UP001642464"/>
    </source>
</evidence>
<protein>
    <submittedName>
        <fullName evidence="2">Uncharacterized protein</fullName>
    </submittedName>
</protein>
<proteinExistence type="predicted"/>
<comment type="caution">
    <text evidence="2">The sequence shown here is derived from an EMBL/GenBank/DDBJ whole genome shotgun (WGS) entry which is preliminary data.</text>
</comment>
<sequence length="153" mass="16096">MTHSQMGPLDSAGDAGQRTSQTLPRLRTPQLATALAGDSILEEVCLSQEALLLLWQAEKCGLASRHWVVDALRAFAAEEEPAQCLLFTLARLKAISRAPGAPANSAEDEDFPAEVELAALLGPCDPEAVQAFEARSATRKGARSVGGEVSKAG</sequence>
<feature type="region of interest" description="Disordered" evidence="1">
    <location>
        <begin position="1"/>
        <end position="26"/>
    </location>
</feature>
<accession>A0ABP0KV93</accession>
<dbReference type="Proteomes" id="UP001642464">
    <property type="component" value="Unassembled WGS sequence"/>
</dbReference>
<evidence type="ECO:0000313" key="2">
    <source>
        <dbReference type="EMBL" id="CAK9030170.1"/>
    </source>
</evidence>
<dbReference type="EMBL" id="CAXAMM010012985">
    <property type="protein sequence ID" value="CAK9030170.1"/>
    <property type="molecule type" value="Genomic_DNA"/>
</dbReference>
<feature type="non-terminal residue" evidence="2">
    <location>
        <position position="153"/>
    </location>
</feature>